<dbReference type="InterPro" id="IPR051414">
    <property type="entry name" value="Adenylate-forming_Reductase"/>
</dbReference>
<organism evidence="4 5">
    <name type="scientific">Bimuria novae-zelandiae CBS 107.79</name>
    <dbReference type="NCBI Taxonomy" id="1447943"/>
    <lineage>
        <taxon>Eukaryota</taxon>
        <taxon>Fungi</taxon>
        <taxon>Dikarya</taxon>
        <taxon>Ascomycota</taxon>
        <taxon>Pezizomycotina</taxon>
        <taxon>Dothideomycetes</taxon>
        <taxon>Pleosporomycetidae</taxon>
        <taxon>Pleosporales</taxon>
        <taxon>Massarineae</taxon>
        <taxon>Didymosphaeriaceae</taxon>
        <taxon>Bimuria</taxon>
    </lineage>
</organism>
<gene>
    <name evidence="4" type="ORF">BU23DRAFT_514107</name>
</gene>
<dbReference type="Pfam" id="PF23562">
    <property type="entry name" value="AMP-binding_C_3"/>
    <property type="match status" value="1"/>
</dbReference>
<dbReference type="PROSITE" id="PS00455">
    <property type="entry name" value="AMP_BINDING"/>
    <property type="match status" value="1"/>
</dbReference>
<keyword evidence="1" id="KW-0596">Phosphopantetheine</keyword>
<feature type="domain" description="AMP-dependent synthetase/ligase" evidence="3">
    <location>
        <begin position="33"/>
        <end position="346"/>
    </location>
</feature>
<dbReference type="Gene3D" id="3.40.50.12780">
    <property type="entry name" value="N-terminal domain of ligase-like"/>
    <property type="match status" value="1"/>
</dbReference>
<name>A0A6A5UYC8_9PLEO</name>
<dbReference type="PANTHER" id="PTHR43439:SF2">
    <property type="entry name" value="ENZYME, PUTATIVE (JCVI)-RELATED"/>
    <property type="match status" value="1"/>
</dbReference>
<dbReference type="SUPFAM" id="SSF56801">
    <property type="entry name" value="Acetyl-CoA synthetase-like"/>
    <property type="match status" value="1"/>
</dbReference>
<evidence type="ECO:0000256" key="1">
    <source>
        <dbReference type="ARBA" id="ARBA00022450"/>
    </source>
</evidence>
<dbReference type="EMBL" id="ML976716">
    <property type="protein sequence ID" value="KAF1968822.1"/>
    <property type="molecule type" value="Genomic_DNA"/>
</dbReference>
<evidence type="ECO:0000313" key="4">
    <source>
        <dbReference type="EMBL" id="KAF1968822.1"/>
    </source>
</evidence>
<dbReference type="InterPro" id="IPR042099">
    <property type="entry name" value="ANL_N_sf"/>
</dbReference>
<dbReference type="OrthoDB" id="429813at2759"/>
<keyword evidence="2" id="KW-0597">Phosphoprotein</keyword>
<dbReference type="InterPro" id="IPR020845">
    <property type="entry name" value="AMP-binding_CS"/>
</dbReference>
<dbReference type="PANTHER" id="PTHR43439">
    <property type="entry name" value="PHENYLACETATE-COENZYME A LIGASE"/>
    <property type="match status" value="1"/>
</dbReference>
<sequence length="564" mass="63885">MASGTAAPRRINNDPKRGTVFVTAIEEKVQWRPNETYMRYPAPNWEVNGYRTLTWGQYGNSINKVAHWLDEKLGKMTENEPVAYLGPNDLRYAVLWPAVVKTGRKLLLPDGRNTDEGLNALLEATKCSIWISAEDDAKGQPAALPSSMKQIALPSVEWCLDAAEHKHYPYEKTWDEAKWDEVLIIHSSGTTGMPKPIYHTNGLHTCHREHELSKIHWPRGTMYDAWIGKSVLSSCPPQWLGGMHHYVDLPVYNDNVCIVPPADCTLFTPEVFKKLIQFNIVDGIVCPPHTIVQLYAEPETRQMLKELQYIVYLGAALDQKVGDDLIEHTKVVSLIGSTETGKQVDLMPLNKKLWHTHDYVPENGSEMVRIEGTGPATDGSEDLHELVLHRPADGEANLWQPAFWNPQFRHLAKVETKELYAPIRDLDGRTRWILSARKDDLTKLEWLAKFHAKDIENVIKQHPGVSSVFVGGEGRPSPYVIVEPKSRDMDGEEADALLDEVYQSLSKGDDSHVEIRIPKETIFITKPGKPLKRSFKQTMMRKEIEMDYSAEIEAAYAQLAKVEV</sequence>
<evidence type="ECO:0000313" key="5">
    <source>
        <dbReference type="Proteomes" id="UP000800036"/>
    </source>
</evidence>
<keyword evidence="5" id="KW-1185">Reference proteome</keyword>
<proteinExistence type="predicted"/>
<protein>
    <submittedName>
        <fullName evidence="4">Acetyl-CoA synthetase-like protein</fullName>
    </submittedName>
</protein>
<reference evidence="4" key="1">
    <citation type="journal article" date="2020" name="Stud. Mycol.">
        <title>101 Dothideomycetes genomes: a test case for predicting lifestyles and emergence of pathogens.</title>
        <authorList>
            <person name="Haridas S."/>
            <person name="Albert R."/>
            <person name="Binder M."/>
            <person name="Bloem J."/>
            <person name="Labutti K."/>
            <person name="Salamov A."/>
            <person name="Andreopoulos B."/>
            <person name="Baker S."/>
            <person name="Barry K."/>
            <person name="Bills G."/>
            <person name="Bluhm B."/>
            <person name="Cannon C."/>
            <person name="Castanera R."/>
            <person name="Culley D."/>
            <person name="Daum C."/>
            <person name="Ezra D."/>
            <person name="Gonzalez J."/>
            <person name="Henrissat B."/>
            <person name="Kuo A."/>
            <person name="Liang C."/>
            <person name="Lipzen A."/>
            <person name="Lutzoni F."/>
            <person name="Magnuson J."/>
            <person name="Mondo S."/>
            <person name="Nolan M."/>
            <person name="Ohm R."/>
            <person name="Pangilinan J."/>
            <person name="Park H.-J."/>
            <person name="Ramirez L."/>
            <person name="Alfaro M."/>
            <person name="Sun H."/>
            <person name="Tritt A."/>
            <person name="Yoshinaga Y."/>
            <person name="Zwiers L.-H."/>
            <person name="Turgeon B."/>
            <person name="Goodwin S."/>
            <person name="Spatafora J."/>
            <person name="Crous P."/>
            <person name="Grigoriev I."/>
        </authorList>
    </citation>
    <scope>NUCLEOTIDE SEQUENCE</scope>
    <source>
        <strain evidence="4">CBS 107.79</strain>
    </source>
</reference>
<dbReference type="AlphaFoldDB" id="A0A6A5UYC8"/>
<accession>A0A6A5UYC8</accession>
<dbReference type="Proteomes" id="UP000800036">
    <property type="component" value="Unassembled WGS sequence"/>
</dbReference>
<evidence type="ECO:0000256" key="2">
    <source>
        <dbReference type="ARBA" id="ARBA00022553"/>
    </source>
</evidence>
<evidence type="ECO:0000259" key="3">
    <source>
        <dbReference type="Pfam" id="PF00501"/>
    </source>
</evidence>
<dbReference type="Pfam" id="PF00501">
    <property type="entry name" value="AMP-binding"/>
    <property type="match status" value="1"/>
</dbReference>
<dbReference type="InterPro" id="IPR000873">
    <property type="entry name" value="AMP-dep_synth/lig_dom"/>
</dbReference>